<dbReference type="PANTHER" id="PTHR43877">
    <property type="entry name" value="AMINOALKYLPHOSPHONATE N-ACETYLTRANSFERASE-RELATED-RELATED"/>
    <property type="match status" value="1"/>
</dbReference>
<proteinExistence type="predicted"/>
<accession>A0A2T3ZBU2</accession>
<evidence type="ECO:0000256" key="1">
    <source>
        <dbReference type="ARBA" id="ARBA00022679"/>
    </source>
</evidence>
<dbReference type="PANTHER" id="PTHR43877:SF2">
    <property type="entry name" value="AMINOALKYLPHOSPHONATE N-ACETYLTRANSFERASE-RELATED"/>
    <property type="match status" value="1"/>
</dbReference>
<dbReference type="GO" id="GO:0016747">
    <property type="term" value="F:acyltransferase activity, transferring groups other than amino-acyl groups"/>
    <property type="evidence" value="ECO:0007669"/>
    <property type="project" value="InterPro"/>
</dbReference>
<protein>
    <recommendedName>
        <fullName evidence="3">N-acetyltransferase domain-containing protein</fullName>
    </recommendedName>
</protein>
<dbReference type="Pfam" id="PF00583">
    <property type="entry name" value="Acetyltransf_1"/>
    <property type="match status" value="1"/>
</dbReference>
<dbReference type="InterPro" id="IPR050832">
    <property type="entry name" value="Bact_Acetyltransf"/>
</dbReference>
<reference evidence="4 5" key="1">
    <citation type="submission" date="2016-07" db="EMBL/GenBank/DDBJ databases">
        <title>Multiple horizontal gene transfer events from other fungi enriched the ability of initially mycotrophic Trichoderma (Ascomycota) to feed on dead plant biomass.</title>
        <authorList>
            <consortium name="DOE Joint Genome Institute"/>
            <person name="Aerts A."/>
            <person name="Atanasova L."/>
            <person name="Chenthamara K."/>
            <person name="Zhang J."/>
            <person name="Grujic M."/>
            <person name="Henrissat B."/>
            <person name="Kuo A."/>
            <person name="Salamov A."/>
            <person name="Lipzen A."/>
            <person name="Labutti K."/>
            <person name="Barry K."/>
            <person name="Miao Y."/>
            <person name="Rahimi M.J."/>
            <person name="Shen Q."/>
            <person name="Grigoriev I.V."/>
            <person name="Kubicek C.P."/>
            <person name="Druzhinina I.S."/>
        </authorList>
    </citation>
    <scope>NUCLEOTIDE SEQUENCE [LARGE SCALE GENOMIC DNA]</scope>
    <source>
        <strain evidence="4 5">CBS 433.97</strain>
    </source>
</reference>
<name>A0A2T3ZBU2_TRIA4</name>
<dbReference type="CDD" id="cd04301">
    <property type="entry name" value="NAT_SF"/>
    <property type="match status" value="1"/>
</dbReference>
<dbReference type="EMBL" id="KZ679260">
    <property type="protein sequence ID" value="PTB42250.1"/>
    <property type="molecule type" value="Genomic_DNA"/>
</dbReference>
<dbReference type="InterPro" id="IPR016181">
    <property type="entry name" value="Acyl_CoA_acyltransferase"/>
</dbReference>
<dbReference type="InterPro" id="IPR000182">
    <property type="entry name" value="GNAT_dom"/>
</dbReference>
<feature type="domain" description="N-acetyltransferase" evidence="3">
    <location>
        <begin position="13"/>
        <end position="167"/>
    </location>
</feature>
<dbReference type="AlphaFoldDB" id="A0A2T3ZBU2"/>
<evidence type="ECO:0000313" key="5">
    <source>
        <dbReference type="Proteomes" id="UP000240493"/>
    </source>
</evidence>
<dbReference type="SMR" id="A0A2T3ZBU2"/>
<evidence type="ECO:0000313" key="4">
    <source>
        <dbReference type="EMBL" id="PTB42250.1"/>
    </source>
</evidence>
<evidence type="ECO:0000256" key="2">
    <source>
        <dbReference type="ARBA" id="ARBA00023315"/>
    </source>
</evidence>
<organism evidence="4 5">
    <name type="scientific">Trichoderma asperellum (strain ATCC 204424 / CBS 433.97 / NBRC 101777)</name>
    <dbReference type="NCBI Taxonomy" id="1042311"/>
    <lineage>
        <taxon>Eukaryota</taxon>
        <taxon>Fungi</taxon>
        <taxon>Dikarya</taxon>
        <taxon>Ascomycota</taxon>
        <taxon>Pezizomycotina</taxon>
        <taxon>Sordariomycetes</taxon>
        <taxon>Hypocreomycetidae</taxon>
        <taxon>Hypocreales</taxon>
        <taxon>Hypocreaceae</taxon>
        <taxon>Trichoderma</taxon>
    </lineage>
</organism>
<dbReference type="PROSITE" id="PS51186">
    <property type="entry name" value="GNAT"/>
    <property type="match status" value="1"/>
</dbReference>
<gene>
    <name evidence="4" type="ORF">M441DRAFT_57031</name>
</gene>
<keyword evidence="2" id="KW-0012">Acyltransferase</keyword>
<dbReference type="OrthoDB" id="329272at2759"/>
<sequence length="168" mass="18548">MAVLSQDEINRGLGIRKATVQDLSFLQAIVNASYSKYIERMGKPPAPMLLNYDELPKGQDIFVLETISDEKGSEIVGSITLAMDDADGAVKISNVVVGPAAQGRGYGRTLMDFAEGVARDKGVDSLVLYTNAKMHENISLYPKFGYIETGRKSEDGYDRVYFRKQLKD</sequence>
<keyword evidence="5" id="KW-1185">Reference proteome</keyword>
<evidence type="ECO:0000259" key="3">
    <source>
        <dbReference type="PROSITE" id="PS51186"/>
    </source>
</evidence>
<keyword evidence="1" id="KW-0808">Transferase</keyword>
<dbReference type="SUPFAM" id="SSF55729">
    <property type="entry name" value="Acyl-CoA N-acyltransferases (Nat)"/>
    <property type="match status" value="1"/>
</dbReference>
<dbReference type="Gene3D" id="3.40.630.30">
    <property type="match status" value="1"/>
</dbReference>
<dbReference type="Proteomes" id="UP000240493">
    <property type="component" value="Unassembled WGS sequence"/>
</dbReference>